<evidence type="ECO:0000313" key="2">
    <source>
        <dbReference type="EMBL" id="CAE8697940.1"/>
    </source>
</evidence>
<dbReference type="Proteomes" id="UP000626109">
    <property type="component" value="Unassembled WGS sequence"/>
</dbReference>
<evidence type="ECO:0000256" key="1">
    <source>
        <dbReference type="SAM" id="MobiDB-lite"/>
    </source>
</evidence>
<organism evidence="2 3">
    <name type="scientific">Polarella glacialis</name>
    <name type="common">Dinoflagellate</name>
    <dbReference type="NCBI Taxonomy" id="89957"/>
    <lineage>
        <taxon>Eukaryota</taxon>
        <taxon>Sar</taxon>
        <taxon>Alveolata</taxon>
        <taxon>Dinophyceae</taxon>
        <taxon>Suessiales</taxon>
        <taxon>Suessiaceae</taxon>
        <taxon>Polarella</taxon>
    </lineage>
</organism>
<evidence type="ECO:0008006" key="4">
    <source>
        <dbReference type="Google" id="ProtNLM"/>
    </source>
</evidence>
<feature type="region of interest" description="Disordered" evidence="1">
    <location>
        <begin position="45"/>
        <end position="69"/>
    </location>
</feature>
<proteinExistence type="predicted"/>
<reference evidence="2" key="1">
    <citation type="submission" date="2021-02" db="EMBL/GenBank/DDBJ databases">
        <authorList>
            <person name="Dougan E. K."/>
            <person name="Rhodes N."/>
            <person name="Thang M."/>
            <person name="Chan C."/>
        </authorList>
    </citation>
    <scope>NUCLEOTIDE SEQUENCE</scope>
</reference>
<dbReference type="EMBL" id="CAJNNW010028844">
    <property type="protein sequence ID" value="CAE8697940.1"/>
    <property type="molecule type" value="Genomic_DNA"/>
</dbReference>
<name>A0A813K5V4_POLGL</name>
<accession>A0A813K5V4</accession>
<feature type="non-terminal residue" evidence="2">
    <location>
        <position position="1"/>
    </location>
</feature>
<comment type="caution">
    <text evidence="2">The sequence shown here is derived from an EMBL/GenBank/DDBJ whole genome shotgun (WGS) entry which is preliminary data.</text>
</comment>
<protein>
    <recommendedName>
        <fullName evidence="4">C2 domain-containing protein</fullName>
    </recommendedName>
</protein>
<evidence type="ECO:0000313" key="3">
    <source>
        <dbReference type="Proteomes" id="UP000626109"/>
    </source>
</evidence>
<gene>
    <name evidence="2" type="ORF">PGLA2088_LOCUS30491</name>
</gene>
<dbReference type="AlphaFoldDB" id="A0A813K5V4"/>
<sequence>RRCEFPTYILLVGINKVDQVLIDETNPQVCRVECDVTPVVTPGGEVFTESTPDVTKKHSFDNPPLRAPTPSIANSVSESKMMLRKIGLLLKQRVPVEVIADVLGIDERMVLQNLGESVLETCDCRDVEWDVPFIYFLEDVETADVKLEVFIHSKGEEKESLGRLTMGVADLLQKPGNRYDFERLELKGGSQEKSPAKPRLTGRLQLWAIGATPPAMPTPSSSYTAVPSSYTAVPSIVHPERTFVAADGQQHIVRMPAPAFHGAPVTIAPPVSRGAPLHSQPTRKYVPSPTAPIVQYRK</sequence>